<evidence type="ECO:0000313" key="2">
    <source>
        <dbReference type="EMBL" id="TNN30581.1"/>
    </source>
</evidence>
<accession>A0A4Z2EPV3</accession>
<feature type="compositionally biased region" description="Polar residues" evidence="1">
    <location>
        <begin position="16"/>
        <end position="28"/>
    </location>
</feature>
<evidence type="ECO:0000313" key="3">
    <source>
        <dbReference type="Proteomes" id="UP000314294"/>
    </source>
</evidence>
<organism evidence="2 3">
    <name type="scientific">Liparis tanakae</name>
    <name type="common">Tanaka's snailfish</name>
    <dbReference type="NCBI Taxonomy" id="230148"/>
    <lineage>
        <taxon>Eukaryota</taxon>
        <taxon>Metazoa</taxon>
        <taxon>Chordata</taxon>
        <taxon>Craniata</taxon>
        <taxon>Vertebrata</taxon>
        <taxon>Euteleostomi</taxon>
        <taxon>Actinopterygii</taxon>
        <taxon>Neopterygii</taxon>
        <taxon>Teleostei</taxon>
        <taxon>Neoteleostei</taxon>
        <taxon>Acanthomorphata</taxon>
        <taxon>Eupercaria</taxon>
        <taxon>Perciformes</taxon>
        <taxon>Cottioidei</taxon>
        <taxon>Cottales</taxon>
        <taxon>Liparidae</taxon>
        <taxon>Liparis</taxon>
    </lineage>
</organism>
<reference evidence="2 3" key="1">
    <citation type="submission" date="2019-03" db="EMBL/GenBank/DDBJ databases">
        <title>First draft genome of Liparis tanakae, snailfish: a comprehensive survey of snailfish specific genes.</title>
        <authorList>
            <person name="Kim W."/>
            <person name="Song I."/>
            <person name="Jeong J.-H."/>
            <person name="Kim D."/>
            <person name="Kim S."/>
            <person name="Ryu S."/>
            <person name="Song J.Y."/>
            <person name="Lee S.K."/>
        </authorList>
    </citation>
    <scope>NUCLEOTIDE SEQUENCE [LARGE SCALE GENOMIC DNA]</scope>
    <source>
        <tissue evidence="2">Muscle</tissue>
    </source>
</reference>
<feature type="compositionally biased region" description="Polar residues" evidence="1">
    <location>
        <begin position="41"/>
        <end position="50"/>
    </location>
</feature>
<proteinExistence type="predicted"/>
<comment type="caution">
    <text evidence="2">The sequence shown here is derived from an EMBL/GenBank/DDBJ whole genome shotgun (WGS) entry which is preliminary data.</text>
</comment>
<evidence type="ECO:0000256" key="1">
    <source>
        <dbReference type="SAM" id="MobiDB-lite"/>
    </source>
</evidence>
<feature type="region of interest" description="Disordered" evidence="1">
    <location>
        <begin position="1"/>
        <end position="113"/>
    </location>
</feature>
<dbReference type="Proteomes" id="UP000314294">
    <property type="component" value="Unassembled WGS sequence"/>
</dbReference>
<name>A0A4Z2EPV3_9TELE</name>
<dbReference type="EMBL" id="SRLO01004332">
    <property type="protein sequence ID" value="TNN30581.1"/>
    <property type="molecule type" value="Genomic_DNA"/>
</dbReference>
<dbReference type="AlphaFoldDB" id="A0A4Z2EPV3"/>
<protein>
    <submittedName>
        <fullName evidence="2">Uncharacterized protein</fullName>
    </submittedName>
</protein>
<sequence length="113" mass="12439">MGCVSRWPQRWADSPGRSSRTVGNTVSGWNGIGGAAPDSAAQRSVHTAQFTAVIWTSEPRGRSGERQDGGHGNHLESHRVETSRTQRSRRGAQGQRARHTHSNRKWPSDLLDT</sequence>
<feature type="compositionally biased region" description="Basic and acidic residues" evidence="1">
    <location>
        <begin position="59"/>
        <end position="84"/>
    </location>
</feature>
<gene>
    <name evidence="2" type="ORF">EYF80_059266</name>
</gene>
<feature type="compositionally biased region" description="Basic residues" evidence="1">
    <location>
        <begin position="86"/>
        <end position="104"/>
    </location>
</feature>
<keyword evidence="3" id="KW-1185">Reference proteome</keyword>